<dbReference type="InterPro" id="IPR007159">
    <property type="entry name" value="SpoVT-AbrB_dom"/>
</dbReference>
<dbReference type="InterPro" id="IPR051734">
    <property type="entry name" value="VapB_TA_antitoxins"/>
</dbReference>
<accession>A0AAJ6B0F8</accession>
<dbReference type="InterPro" id="IPR037914">
    <property type="entry name" value="SpoVT-AbrB_sf"/>
</dbReference>
<feature type="domain" description="SpoVT-AbrB" evidence="2">
    <location>
        <begin position="10"/>
        <end position="43"/>
    </location>
</feature>
<evidence type="ECO:0000313" key="4">
    <source>
        <dbReference type="Proteomes" id="UP001217476"/>
    </source>
</evidence>
<dbReference type="Gene3D" id="2.10.260.10">
    <property type="match status" value="1"/>
</dbReference>
<dbReference type="Pfam" id="PF04014">
    <property type="entry name" value="MazE_antitoxin"/>
    <property type="match status" value="1"/>
</dbReference>
<name>A0AAJ6B0F8_9HYPH</name>
<dbReference type="PANTHER" id="PTHR37550">
    <property type="entry name" value="ANTITOXIN VAPB1"/>
    <property type="match status" value="1"/>
</dbReference>
<proteinExistence type="inferred from homology"/>
<dbReference type="GO" id="GO:0003677">
    <property type="term" value="F:DNA binding"/>
    <property type="evidence" value="ECO:0007669"/>
    <property type="project" value="UniProtKB-KW"/>
</dbReference>
<sequence length="91" mass="10494">MSKAKLFWDGRSQAVRLPEEFQFEGQEVDIERVGNTLVLKPVVEQVKADLAEDEWAWLDRLPKGGFDQDFIDATEEEGVQQERPGLDKLFK</sequence>
<protein>
    <submittedName>
        <fullName evidence="3">AbrB/MazE/SpoVT family DNA-binding domain-containing protein</fullName>
    </submittedName>
</protein>
<gene>
    <name evidence="3" type="ORF">P0Y65_02845</name>
</gene>
<comment type="similarity">
    <text evidence="1">Belongs to the VapB family.</text>
</comment>
<organism evidence="3 4">
    <name type="scientific">Candidatus Devosia phytovorans</name>
    <dbReference type="NCBI Taxonomy" id="3121372"/>
    <lineage>
        <taxon>Bacteria</taxon>
        <taxon>Pseudomonadati</taxon>
        <taxon>Pseudomonadota</taxon>
        <taxon>Alphaproteobacteria</taxon>
        <taxon>Hyphomicrobiales</taxon>
        <taxon>Devosiaceae</taxon>
        <taxon>Devosia</taxon>
    </lineage>
</organism>
<dbReference type="Proteomes" id="UP001217476">
    <property type="component" value="Chromosome"/>
</dbReference>
<dbReference type="PANTHER" id="PTHR37550:SF3">
    <property type="entry name" value="ANTITOXIN VAPB1"/>
    <property type="match status" value="1"/>
</dbReference>
<dbReference type="AlphaFoldDB" id="A0AAJ6B0F8"/>
<evidence type="ECO:0000256" key="1">
    <source>
        <dbReference type="ARBA" id="ARBA00007924"/>
    </source>
</evidence>
<dbReference type="SUPFAM" id="SSF89447">
    <property type="entry name" value="AbrB/MazE/MraZ-like"/>
    <property type="match status" value="1"/>
</dbReference>
<evidence type="ECO:0000313" key="3">
    <source>
        <dbReference type="EMBL" id="WEK05212.1"/>
    </source>
</evidence>
<keyword evidence="3" id="KW-0238">DNA-binding</keyword>
<evidence type="ECO:0000259" key="2">
    <source>
        <dbReference type="Pfam" id="PF04014"/>
    </source>
</evidence>
<dbReference type="EMBL" id="CP119312">
    <property type="protein sequence ID" value="WEK05212.1"/>
    <property type="molecule type" value="Genomic_DNA"/>
</dbReference>
<reference evidence="3" key="1">
    <citation type="submission" date="2023-03" db="EMBL/GenBank/DDBJ databases">
        <title>Andean soil-derived lignocellulolytic bacterial consortium as a source of novel taxa and putative plastic-active enzymes.</title>
        <authorList>
            <person name="Diaz-Garcia L."/>
            <person name="Chuvochina M."/>
            <person name="Feuerriegel G."/>
            <person name="Bunk B."/>
            <person name="Sproer C."/>
            <person name="Streit W.R."/>
            <person name="Rodriguez L.M."/>
            <person name="Overmann J."/>
            <person name="Jimenez D.J."/>
        </authorList>
    </citation>
    <scope>NUCLEOTIDE SEQUENCE</scope>
    <source>
        <strain evidence="3">MAG 4196</strain>
    </source>
</reference>